<gene>
    <name evidence="2" type="ORF">FRACYDRAFT_243803</name>
</gene>
<accession>A0A1E7F302</accession>
<reference evidence="2 3" key="1">
    <citation type="submission" date="2016-09" db="EMBL/GenBank/DDBJ databases">
        <title>Extensive genetic diversity and differential bi-allelic expression allows diatom success in the polar Southern Ocean.</title>
        <authorList>
            <consortium name="DOE Joint Genome Institute"/>
            <person name="Mock T."/>
            <person name="Otillar R.P."/>
            <person name="Strauss J."/>
            <person name="Dupont C."/>
            <person name="Frickenhaus S."/>
            <person name="Maumus F."/>
            <person name="Mcmullan M."/>
            <person name="Sanges R."/>
            <person name="Schmutz J."/>
            <person name="Toseland A."/>
            <person name="Valas R."/>
            <person name="Veluchamy A."/>
            <person name="Ward B.J."/>
            <person name="Allen A."/>
            <person name="Barry K."/>
            <person name="Falciatore A."/>
            <person name="Ferrante M."/>
            <person name="Fortunato A.E."/>
            <person name="Gloeckner G."/>
            <person name="Gruber A."/>
            <person name="Hipkin R."/>
            <person name="Janech M."/>
            <person name="Kroth P."/>
            <person name="Leese F."/>
            <person name="Lindquist E."/>
            <person name="Lyon B.R."/>
            <person name="Martin J."/>
            <person name="Mayer C."/>
            <person name="Parker M."/>
            <person name="Quesneville H."/>
            <person name="Raymond J."/>
            <person name="Uhlig C."/>
            <person name="Valentin K.U."/>
            <person name="Worden A.Z."/>
            <person name="Armbrust E.V."/>
            <person name="Bowler C."/>
            <person name="Green B."/>
            <person name="Moulton V."/>
            <person name="Van Oosterhout C."/>
            <person name="Grigoriev I."/>
        </authorList>
    </citation>
    <scope>NUCLEOTIDE SEQUENCE [LARGE SCALE GENOMIC DNA]</scope>
    <source>
        <strain evidence="2 3">CCMP1102</strain>
    </source>
</reference>
<dbReference type="KEGG" id="fcy:FRACYDRAFT_243803"/>
<feature type="region of interest" description="Disordered" evidence="1">
    <location>
        <begin position="1"/>
        <end position="75"/>
    </location>
</feature>
<dbReference type="InParanoid" id="A0A1E7F302"/>
<organism evidence="2 3">
    <name type="scientific">Fragilariopsis cylindrus CCMP1102</name>
    <dbReference type="NCBI Taxonomy" id="635003"/>
    <lineage>
        <taxon>Eukaryota</taxon>
        <taxon>Sar</taxon>
        <taxon>Stramenopiles</taxon>
        <taxon>Ochrophyta</taxon>
        <taxon>Bacillariophyta</taxon>
        <taxon>Bacillariophyceae</taxon>
        <taxon>Bacillariophycidae</taxon>
        <taxon>Bacillariales</taxon>
        <taxon>Bacillariaceae</taxon>
        <taxon>Fragilariopsis</taxon>
    </lineage>
</organism>
<keyword evidence="3" id="KW-1185">Reference proteome</keyword>
<dbReference type="EMBL" id="KV784364">
    <property type="protein sequence ID" value="OEU12551.1"/>
    <property type="molecule type" value="Genomic_DNA"/>
</dbReference>
<evidence type="ECO:0000313" key="2">
    <source>
        <dbReference type="EMBL" id="OEU12551.1"/>
    </source>
</evidence>
<dbReference type="Proteomes" id="UP000095751">
    <property type="component" value="Unassembled WGS sequence"/>
</dbReference>
<proteinExistence type="predicted"/>
<evidence type="ECO:0000256" key="1">
    <source>
        <dbReference type="SAM" id="MobiDB-lite"/>
    </source>
</evidence>
<feature type="compositionally biased region" description="Low complexity" evidence="1">
    <location>
        <begin position="20"/>
        <end position="59"/>
    </location>
</feature>
<dbReference type="AlphaFoldDB" id="A0A1E7F302"/>
<name>A0A1E7F302_9STRA</name>
<sequence>MANHSKKKSQRKNNKKKKTSPSSLTTSVDDSSNSGSSYYYDDTNNGDNDTADATITGNNKSHNQKHTRNVNDNDNISWTTDPSLLRFQVGGTKVECNTSNKGLVIIGNYNNSNSHGNNEYYNNDKRFIYAPMDCHYVIRKSTLLPQWQRGQVNCIQLQRAAGG</sequence>
<protein>
    <submittedName>
        <fullName evidence="2">Uncharacterized protein</fullName>
    </submittedName>
</protein>
<feature type="compositionally biased region" description="Basic residues" evidence="1">
    <location>
        <begin position="1"/>
        <end position="19"/>
    </location>
</feature>
<evidence type="ECO:0000313" key="3">
    <source>
        <dbReference type="Proteomes" id="UP000095751"/>
    </source>
</evidence>